<dbReference type="EMBL" id="KN664227">
    <property type="protein sequence ID" value="KHN10635.1"/>
    <property type="molecule type" value="Genomic_DNA"/>
</dbReference>
<protein>
    <recommendedName>
        <fullName evidence="3">Transmembrane protein</fullName>
    </recommendedName>
</protein>
<reference evidence="2" key="1">
    <citation type="submission" date="2014-07" db="EMBL/GenBank/DDBJ databases">
        <title>Identification of a novel salt tolerance gene in wild soybean by whole-genome sequencing.</title>
        <authorList>
            <person name="Lam H.-M."/>
            <person name="Qi X."/>
            <person name="Li M.-W."/>
            <person name="Liu X."/>
            <person name="Xie M."/>
            <person name="Ni M."/>
            <person name="Xu X."/>
        </authorList>
    </citation>
    <scope>NUCLEOTIDE SEQUENCE [LARGE SCALE GENOMIC DNA]</scope>
    <source>
        <tissue evidence="2">Root</tissue>
    </source>
</reference>
<evidence type="ECO:0000256" key="1">
    <source>
        <dbReference type="SAM" id="Phobius"/>
    </source>
</evidence>
<feature type="transmembrane region" description="Helical" evidence="1">
    <location>
        <begin position="61"/>
        <end position="78"/>
    </location>
</feature>
<organism evidence="2">
    <name type="scientific">Glycine soja</name>
    <name type="common">Wild soybean</name>
    <dbReference type="NCBI Taxonomy" id="3848"/>
    <lineage>
        <taxon>Eukaryota</taxon>
        <taxon>Viridiplantae</taxon>
        <taxon>Streptophyta</taxon>
        <taxon>Embryophyta</taxon>
        <taxon>Tracheophyta</taxon>
        <taxon>Spermatophyta</taxon>
        <taxon>Magnoliopsida</taxon>
        <taxon>eudicotyledons</taxon>
        <taxon>Gunneridae</taxon>
        <taxon>Pentapetalae</taxon>
        <taxon>rosids</taxon>
        <taxon>fabids</taxon>
        <taxon>Fabales</taxon>
        <taxon>Fabaceae</taxon>
        <taxon>Papilionoideae</taxon>
        <taxon>50 kb inversion clade</taxon>
        <taxon>NPAAA clade</taxon>
        <taxon>indigoferoid/millettioid clade</taxon>
        <taxon>Phaseoleae</taxon>
        <taxon>Glycine</taxon>
        <taxon>Glycine subgen. Soja</taxon>
    </lineage>
</organism>
<keyword evidence="1" id="KW-0472">Membrane</keyword>
<dbReference type="AlphaFoldDB" id="A0A0B2PNF4"/>
<evidence type="ECO:0008006" key="3">
    <source>
        <dbReference type="Google" id="ProtNLM"/>
    </source>
</evidence>
<evidence type="ECO:0000313" key="2">
    <source>
        <dbReference type="EMBL" id="KHN10635.1"/>
    </source>
</evidence>
<sequence length="88" mass="9925">MFPTISSRKKKVVLARDDIEGIQFLYGSNPNFNGSTATLALERDTSDGSVPHLCGALVRRFRFVDICVLILGFSIIIYRRGMMLCTFY</sequence>
<proteinExistence type="predicted"/>
<keyword evidence="1" id="KW-0812">Transmembrane</keyword>
<keyword evidence="1" id="KW-1133">Transmembrane helix</keyword>
<accession>A0A0B2PNF4</accession>
<name>A0A0B2PNF4_GLYSO</name>
<dbReference type="Proteomes" id="UP000053555">
    <property type="component" value="Unassembled WGS sequence"/>
</dbReference>
<gene>
    <name evidence="2" type="ORF">glysoja_029180</name>
</gene>